<proteinExistence type="predicted"/>
<sequence>MIGVSQMQFPSKESSKLKFVGYSATFVSLIIITNPVNVLFSLGTMFFRSEIKTLYIYKEIKTAKQQKMSKREYWEIFFKNNTIKVAAFLLFSAFITYLAFTTTFLLISLLGTIPLTMLLILLQSELRPKDFNPFTLLKASINFFLEGIKENLRGMVNDFDVTLEHLLPHQLNDDIVKNIDKLKDKYCEQVPEDVIKNDEYIQFIRYIDGSYEFSDEDKGRVIEFLGDFCKDDQKHSSGFTGGQILLLVLKACNDGDREAAKNKKDALITNLLDSQTFSRKERIPNTCFTGIVYRMLSTLEGIHPDPKIRFTPPRQILLSEAQNEAREFMLDRLKNKKNNKEIFKAWYDVQNGYEDDENQKVVGDFISEVSIPLMRKLLSITSQYSEQIVLTLMKNIGSIKLNKLQCFDVNKNFDMSRYIKDQLEEHGLDDQESLFESIEEKVFLELLNKDVLCRNFLVGRILRYKAAEVANMIIKKEVAEFKLKAEKTIEGQIISMLDGLRMLPREKRCYRVYAELSKNNENDKEKIKKILQKKLAMTEAVINDMLKKEASCKLELEIEDIYNQNKCNITTLYEKIKEVKQGFIEDGLLTTQEIDKIVKERIITLNNEARIIPSSNLSRILSVNNLAAHEL</sequence>
<dbReference type="EMBL" id="BMAO01029477">
    <property type="protein sequence ID" value="GFR32031.1"/>
    <property type="molecule type" value="Genomic_DNA"/>
</dbReference>
<keyword evidence="1" id="KW-1133">Transmembrane helix</keyword>
<accession>A0A8X6K5G8</accession>
<keyword evidence="1" id="KW-0812">Transmembrane</keyword>
<dbReference type="Proteomes" id="UP000887116">
    <property type="component" value="Unassembled WGS sequence"/>
</dbReference>
<keyword evidence="3" id="KW-1185">Reference proteome</keyword>
<evidence type="ECO:0000313" key="3">
    <source>
        <dbReference type="Proteomes" id="UP000887116"/>
    </source>
</evidence>
<protein>
    <submittedName>
        <fullName evidence="2">Membrane protein WF-2</fullName>
    </submittedName>
</protein>
<gene>
    <name evidence="2" type="primary">WPAU_1089</name>
    <name evidence="2" type="ORF">TNCT_302011</name>
</gene>
<keyword evidence="1" id="KW-0472">Membrane</keyword>
<feature type="transmembrane region" description="Helical" evidence="1">
    <location>
        <begin position="20"/>
        <end position="42"/>
    </location>
</feature>
<dbReference type="OrthoDB" id="10406112at2759"/>
<organism evidence="2 3">
    <name type="scientific">Trichonephila clavata</name>
    <name type="common">Joro spider</name>
    <name type="synonym">Nephila clavata</name>
    <dbReference type="NCBI Taxonomy" id="2740835"/>
    <lineage>
        <taxon>Eukaryota</taxon>
        <taxon>Metazoa</taxon>
        <taxon>Ecdysozoa</taxon>
        <taxon>Arthropoda</taxon>
        <taxon>Chelicerata</taxon>
        <taxon>Arachnida</taxon>
        <taxon>Araneae</taxon>
        <taxon>Araneomorphae</taxon>
        <taxon>Entelegynae</taxon>
        <taxon>Araneoidea</taxon>
        <taxon>Nephilidae</taxon>
        <taxon>Trichonephila</taxon>
    </lineage>
</organism>
<name>A0A8X6K5G8_TRICU</name>
<reference evidence="2" key="1">
    <citation type="submission" date="2020-07" db="EMBL/GenBank/DDBJ databases">
        <title>Multicomponent nature underlies the extraordinary mechanical properties of spider dragline silk.</title>
        <authorList>
            <person name="Kono N."/>
            <person name="Nakamura H."/>
            <person name="Mori M."/>
            <person name="Yoshida Y."/>
            <person name="Ohtoshi R."/>
            <person name="Malay A.D."/>
            <person name="Moran D.A.P."/>
            <person name="Tomita M."/>
            <person name="Numata K."/>
            <person name="Arakawa K."/>
        </authorList>
    </citation>
    <scope>NUCLEOTIDE SEQUENCE</scope>
</reference>
<evidence type="ECO:0000313" key="2">
    <source>
        <dbReference type="EMBL" id="GFR32031.1"/>
    </source>
</evidence>
<evidence type="ECO:0000256" key="1">
    <source>
        <dbReference type="SAM" id="Phobius"/>
    </source>
</evidence>
<comment type="caution">
    <text evidence="2">The sequence shown here is derived from an EMBL/GenBank/DDBJ whole genome shotgun (WGS) entry which is preliminary data.</text>
</comment>
<dbReference type="AlphaFoldDB" id="A0A8X6K5G8"/>